<evidence type="ECO:0000313" key="1">
    <source>
        <dbReference type="EMBL" id="CAH3198842.1"/>
    </source>
</evidence>
<dbReference type="InterPro" id="IPR011989">
    <property type="entry name" value="ARM-like"/>
</dbReference>
<protein>
    <recommendedName>
        <fullName evidence="3">Armadillo repeat-containing protein gudu</fullName>
    </recommendedName>
</protein>
<name>A0ABN8T3J1_9CNID</name>
<sequence>MLRCKGCRTLVDILNIPNEELTSTAARAIAACAEAWETARSFVGGLDLSVRLLKSHDLEVLTSACAVISIVACDRENLGVITDYGVVPHLAHLTYMTDIRLRRHLAEAIAMCSKWGNNAKRFCDVGAVKPMVEYLGSHDIIVQRSAMRALEQLGKNPESCIIMHRSGVVKLLLEMVGSDDAGLQEAAAGCLLNMRQLAMANERARQEKESRNSDSEAN</sequence>
<dbReference type="PANTHER" id="PTHR46241">
    <property type="entry name" value="ARMADILLO REPEAT-CONTAINING PROTEIN 4 ARMC4"/>
    <property type="match status" value="1"/>
</dbReference>
<dbReference type="Gene3D" id="1.25.10.10">
    <property type="entry name" value="Leucine-rich Repeat Variant"/>
    <property type="match status" value="1"/>
</dbReference>
<evidence type="ECO:0008006" key="3">
    <source>
        <dbReference type="Google" id="ProtNLM"/>
    </source>
</evidence>
<dbReference type="InterPro" id="IPR000225">
    <property type="entry name" value="Armadillo"/>
</dbReference>
<gene>
    <name evidence="1" type="ORF">PEVE_00037153</name>
</gene>
<dbReference type="Proteomes" id="UP001159427">
    <property type="component" value="Unassembled WGS sequence"/>
</dbReference>
<dbReference type="EMBL" id="CALNXI010006024">
    <property type="protein sequence ID" value="CAH3198842.1"/>
    <property type="molecule type" value="Genomic_DNA"/>
</dbReference>
<dbReference type="SMART" id="SM00185">
    <property type="entry name" value="ARM"/>
    <property type="match status" value="4"/>
</dbReference>
<dbReference type="SUPFAM" id="SSF48371">
    <property type="entry name" value="ARM repeat"/>
    <property type="match status" value="1"/>
</dbReference>
<dbReference type="InterPro" id="IPR016024">
    <property type="entry name" value="ARM-type_fold"/>
</dbReference>
<organism evidence="1 2">
    <name type="scientific">Porites evermanni</name>
    <dbReference type="NCBI Taxonomy" id="104178"/>
    <lineage>
        <taxon>Eukaryota</taxon>
        <taxon>Metazoa</taxon>
        <taxon>Cnidaria</taxon>
        <taxon>Anthozoa</taxon>
        <taxon>Hexacorallia</taxon>
        <taxon>Scleractinia</taxon>
        <taxon>Fungiina</taxon>
        <taxon>Poritidae</taxon>
        <taxon>Porites</taxon>
    </lineage>
</organism>
<reference evidence="1 2" key="1">
    <citation type="submission" date="2022-05" db="EMBL/GenBank/DDBJ databases">
        <authorList>
            <consortium name="Genoscope - CEA"/>
            <person name="William W."/>
        </authorList>
    </citation>
    <scope>NUCLEOTIDE SEQUENCE [LARGE SCALE GENOMIC DNA]</scope>
</reference>
<keyword evidence="2" id="KW-1185">Reference proteome</keyword>
<accession>A0ABN8T3J1</accession>
<comment type="caution">
    <text evidence="1">The sequence shown here is derived from an EMBL/GenBank/DDBJ whole genome shotgun (WGS) entry which is preliminary data.</text>
</comment>
<dbReference type="Pfam" id="PF00514">
    <property type="entry name" value="Arm"/>
    <property type="match status" value="1"/>
</dbReference>
<dbReference type="PANTHER" id="PTHR46241:SF1">
    <property type="entry name" value="OUTER DYNEIN ARM-DOCKING COMPLEX SUBUNIT 2"/>
    <property type="match status" value="1"/>
</dbReference>
<proteinExistence type="predicted"/>
<evidence type="ECO:0000313" key="2">
    <source>
        <dbReference type="Proteomes" id="UP001159427"/>
    </source>
</evidence>